<name>A0ABX4N9A5_9LEPT</name>
<evidence type="ECO:0000313" key="2">
    <source>
        <dbReference type="EMBL" id="PJZ28724.1"/>
    </source>
</evidence>
<feature type="domain" description="HTH cro/C1-type" evidence="1">
    <location>
        <begin position="19"/>
        <end position="66"/>
    </location>
</feature>
<dbReference type="RefSeq" id="WP_100739002.1">
    <property type="nucleotide sequence ID" value="NZ_NPDO01000018.1"/>
</dbReference>
<protein>
    <submittedName>
        <fullName evidence="2">Transcriptional regulator</fullName>
    </submittedName>
</protein>
<evidence type="ECO:0000259" key="1">
    <source>
        <dbReference type="PROSITE" id="PS50943"/>
    </source>
</evidence>
<dbReference type="Proteomes" id="UP000231919">
    <property type="component" value="Unassembled WGS sequence"/>
</dbReference>
<comment type="caution">
    <text evidence="2">The sequence shown here is derived from an EMBL/GenBank/DDBJ whole genome shotgun (WGS) entry which is preliminary data.</text>
</comment>
<dbReference type="SMART" id="SM00530">
    <property type="entry name" value="HTH_XRE"/>
    <property type="match status" value="1"/>
</dbReference>
<dbReference type="InterPro" id="IPR001387">
    <property type="entry name" value="Cro/C1-type_HTH"/>
</dbReference>
<dbReference type="EMBL" id="NPDP01000033">
    <property type="protein sequence ID" value="PJZ28724.1"/>
    <property type="molecule type" value="Genomic_DNA"/>
</dbReference>
<evidence type="ECO:0000313" key="3">
    <source>
        <dbReference type="Proteomes" id="UP000231919"/>
    </source>
</evidence>
<keyword evidence="3" id="KW-1185">Reference proteome</keyword>
<sequence>MGNSLKKPGERLVHVLETLGLRQSDLATSIGTTQQTVSKWCSGKREIPLTDSLAIEAVHKIFHKWLLSGEGEMFVLPDSQKVQISILNKTTELIRKINTSKGLQSIIEDFPSLLNDDQNMILKMIKSLKNKS</sequence>
<dbReference type="CDD" id="cd00093">
    <property type="entry name" value="HTH_XRE"/>
    <property type="match status" value="1"/>
</dbReference>
<gene>
    <name evidence="2" type="ORF">CH378_16110</name>
</gene>
<reference evidence="2 3" key="1">
    <citation type="submission" date="2017-07" db="EMBL/GenBank/DDBJ databases">
        <title>Leptospira spp. isolated from tropical soils.</title>
        <authorList>
            <person name="Thibeaux R."/>
            <person name="Iraola G."/>
            <person name="Ferres I."/>
            <person name="Bierque E."/>
            <person name="Girault D."/>
            <person name="Soupe-Gilbert M.-E."/>
            <person name="Picardeau M."/>
            <person name="Goarant C."/>
        </authorList>
    </citation>
    <scope>NUCLEOTIDE SEQUENCE [LARGE SCALE GENOMIC DNA]</scope>
    <source>
        <strain evidence="2 3">JW2-C-B1</strain>
    </source>
</reference>
<accession>A0ABX4N9A5</accession>
<organism evidence="2 3">
    <name type="scientific">Leptospira kmetyi</name>
    <dbReference type="NCBI Taxonomy" id="408139"/>
    <lineage>
        <taxon>Bacteria</taxon>
        <taxon>Pseudomonadati</taxon>
        <taxon>Spirochaetota</taxon>
        <taxon>Spirochaetia</taxon>
        <taxon>Leptospirales</taxon>
        <taxon>Leptospiraceae</taxon>
        <taxon>Leptospira</taxon>
    </lineage>
</organism>
<proteinExistence type="predicted"/>
<dbReference type="PROSITE" id="PS50943">
    <property type="entry name" value="HTH_CROC1"/>
    <property type="match status" value="1"/>
</dbReference>
<dbReference type="InterPro" id="IPR010982">
    <property type="entry name" value="Lambda_DNA-bd_dom_sf"/>
</dbReference>
<dbReference type="Pfam" id="PF01381">
    <property type="entry name" value="HTH_3"/>
    <property type="match status" value="1"/>
</dbReference>
<dbReference type="SUPFAM" id="SSF47413">
    <property type="entry name" value="lambda repressor-like DNA-binding domains"/>
    <property type="match status" value="1"/>
</dbReference>
<dbReference type="Gene3D" id="1.10.260.40">
    <property type="entry name" value="lambda repressor-like DNA-binding domains"/>
    <property type="match status" value="1"/>
</dbReference>